<comment type="caution">
    <text evidence="1">The sequence shown here is derived from an EMBL/GenBank/DDBJ whole genome shotgun (WGS) entry which is preliminary data.</text>
</comment>
<gene>
    <name evidence="1" type="ORF">ABENE_10115</name>
</gene>
<keyword evidence="2" id="KW-1185">Reference proteome</keyword>
<organism evidence="1 2">
    <name type="scientific">Asticcacaulis benevestitus DSM 16100 = ATCC BAA-896</name>
    <dbReference type="NCBI Taxonomy" id="1121022"/>
    <lineage>
        <taxon>Bacteria</taxon>
        <taxon>Pseudomonadati</taxon>
        <taxon>Pseudomonadota</taxon>
        <taxon>Alphaproteobacteria</taxon>
        <taxon>Caulobacterales</taxon>
        <taxon>Caulobacteraceae</taxon>
        <taxon>Asticcacaulis</taxon>
    </lineage>
</organism>
<dbReference type="Proteomes" id="UP000017837">
    <property type="component" value="Unassembled WGS sequence"/>
</dbReference>
<protein>
    <submittedName>
        <fullName evidence="1">Uncharacterized protein</fullName>
    </submittedName>
</protein>
<name>V4PTN2_9CAUL</name>
<proteinExistence type="predicted"/>
<evidence type="ECO:0000313" key="1">
    <source>
        <dbReference type="EMBL" id="ESQ91681.1"/>
    </source>
</evidence>
<accession>V4PTN2</accession>
<reference evidence="1 2" key="1">
    <citation type="journal article" date="2014" name="Nature">
        <title>Sequential evolution of bacterial morphology by co-option of a developmental regulator.</title>
        <authorList>
            <person name="Jiang C."/>
            <person name="Brown P.J."/>
            <person name="Ducret A."/>
            <person name="Brun Y.V."/>
        </authorList>
    </citation>
    <scope>NUCLEOTIDE SEQUENCE [LARGE SCALE GENOMIC DNA]</scope>
    <source>
        <strain evidence="1 2">DSM 16100</strain>
    </source>
</reference>
<dbReference type="EMBL" id="AWGB01000016">
    <property type="protein sequence ID" value="ESQ91681.1"/>
    <property type="molecule type" value="Genomic_DNA"/>
</dbReference>
<sequence length="96" mass="10283">MTGVAPSTLGLASCGVRAGVAFMEGKLTIVKSHEKGEGHGKCAQSPPTVRAGVENSPIKTTACRFICQTIKKSDLTSEFDLYNPLILLYELVSQRK</sequence>
<dbReference type="AlphaFoldDB" id="V4PTN2"/>
<evidence type="ECO:0000313" key="2">
    <source>
        <dbReference type="Proteomes" id="UP000017837"/>
    </source>
</evidence>